<dbReference type="InterPro" id="IPR017853">
    <property type="entry name" value="GH"/>
</dbReference>
<dbReference type="InterPro" id="IPR011683">
    <property type="entry name" value="Glyco_hydro_53"/>
</dbReference>
<evidence type="ECO:0000256" key="1">
    <source>
        <dbReference type="ARBA" id="ARBA00001695"/>
    </source>
</evidence>
<protein>
    <recommendedName>
        <fullName evidence="3">arabinogalactan endo-beta-1,4-galactanase</fullName>
        <ecNumber evidence="3">3.2.1.89</ecNumber>
    </recommendedName>
</protein>
<dbReference type="GO" id="GO:0045490">
    <property type="term" value="P:pectin catabolic process"/>
    <property type="evidence" value="ECO:0007669"/>
    <property type="project" value="TreeGrafter"/>
</dbReference>
<accession>A0A1J5TDD8</accession>
<keyword evidence="5 6" id="KW-0326">Glycosidase</keyword>
<dbReference type="AlphaFoldDB" id="A0A1J5TDD8"/>
<keyword evidence="4 6" id="KW-0378">Hydrolase</keyword>
<dbReference type="EMBL" id="MLJW01000002">
    <property type="protein sequence ID" value="OIR18911.1"/>
    <property type="molecule type" value="Genomic_DNA"/>
</dbReference>
<dbReference type="Gene3D" id="3.20.20.80">
    <property type="entry name" value="Glycosidases"/>
    <property type="match status" value="1"/>
</dbReference>
<dbReference type="GO" id="GO:0031218">
    <property type="term" value="F:arabinogalactan endo-1,4-beta-galactosidase activity"/>
    <property type="evidence" value="ECO:0007669"/>
    <property type="project" value="UniProtKB-EC"/>
</dbReference>
<evidence type="ECO:0000256" key="5">
    <source>
        <dbReference type="ARBA" id="ARBA00023295"/>
    </source>
</evidence>
<gene>
    <name evidence="6" type="primary">ganB_1</name>
    <name evidence="6" type="ORF">GALL_12540</name>
</gene>
<organism evidence="6">
    <name type="scientific">mine drainage metagenome</name>
    <dbReference type="NCBI Taxonomy" id="410659"/>
    <lineage>
        <taxon>unclassified sequences</taxon>
        <taxon>metagenomes</taxon>
        <taxon>ecological metagenomes</taxon>
    </lineage>
</organism>
<dbReference type="GO" id="GO:0015926">
    <property type="term" value="F:glucosidase activity"/>
    <property type="evidence" value="ECO:0007669"/>
    <property type="project" value="InterPro"/>
</dbReference>
<comment type="caution">
    <text evidence="6">The sequence shown here is derived from an EMBL/GenBank/DDBJ whole genome shotgun (WGS) entry which is preliminary data.</text>
</comment>
<dbReference type="SUPFAM" id="SSF51445">
    <property type="entry name" value="(Trans)glycosidases"/>
    <property type="match status" value="1"/>
</dbReference>
<dbReference type="PROSITE" id="PS51257">
    <property type="entry name" value="PROKAR_LIPOPROTEIN"/>
    <property type="match status" value="1"/>
</dbReference>
<evidence type="ECO:0000256" key="2">
    <source>
        <dbReference type="ARBA" id="ARBA00010687"/>
    </source>
</evidence>
<dbReference type="PANTHER" id="PTHR34983">
    <property type="entry name" value="ARABINOGALACTAN ENDO-BETA-1,4-GALACTANASE A"/>
    <property type="match status" value="1"/>
</dbReference>
<proteinExistence type="inferred from homology"/>
<sequence length="375" mass="40774">MPIGPRPFRPTGLSLLAALLLSACAGAATPPPAPGAFLVGADISALPTHENHGAMYLENGHPMDAVALLRRHGFNAFRLRLFVHPNHEGIVDNDLSYTLALARRVRASGARFLLDLHYSDTWADPSRQSKPASWASLPFTELVRRVRTYTRDTLARFAAEGVTPDYVQIGNEITNGMLWPDGRVDFSKSGDSAAWDRLAQLLKAGADGIDEALPAGKRPAILLHIESVGNLPRTKWWIGNLLSHHVPFDLIGFSYYPEWHGSLTDLRAALDWTATATGRPVLVAETAYPWHPDAHFANIAGRLAFPVTPAGQRSFLDALAATVRAVPGGRGAGVFYWYPEAVPTPDLFVWLGGACALFDQHGELLPAASFARDLR</sequence>
<evidence type="ECO:0000256" key="3">
    <source>
        <dbReference type="ARBA" id="ARBA00012556"/>
    </source>
</evidence>
<dbReference type="PANTHER" id="PTHR34983:SF1">
    <property type="entry name" value="ARABINOGALACTAN ENDO-BETA-1,4-GALACTANASE A"/>
    <property type="match status" value="1"/>
</dbReference>
<comment type="similarity">
    <text evidence="2">Belongs to the glycosyl hydrolase 53 family.</text>
</comment>
<dbReference type="Pfam" id="PF07745">
    <property type="entry name" value="Glyco_hydro_53"/>
    <property type="match status" value="1"/>
</dbReference>
<evidence type="ECO:0000313" key="6">
    <source>
        <dbReference type="EMBL" id="OIR18911.1"/>
    </source>
</evidence>
<name>A0A1J5TDD8_9ZZZZ</name>
<evidence type="ECO:0000256" key="4">
    <source>
        <dbReference type="ARBA" id="ARBA00022801"/>
    </source>
</evidence>
<reference evidence="6" key="1">
    <citation type="submission" date="2016-10" db="EMBL/GenBank/DDBJ databases">
        <title>Sequence of Gallionella enrichment culture.</title>
        <authorList>
            <person name="Poehlein A."/>
            <person name="Muehling M."/>
            <person name="Daniel R."/>
        </authorList>
    </citation>
    <scope>NUCLEOTIDE SEQUENCE</scope>
</reference>
<comment type="catalytic activity">
    <reaction evidence="1">
        <text>The enzyme specifically hydrolyzes (1-&gt;4)-beta-D-galactosidic linkages in type I arabinogalactans.</text>
        <dbReference type="EC" id="3.2.1.89"/>
    </reaction>
</comment>
<dbReference type="EC" id="3.2.1.89" evidence="3"/>